<evidence type="ECO:0000256" key="2">
    <source>
        <dbReference type="ARBA" id="ARBA00022692"/>
    </source>
</evidence>
<keyword evidence="4" id="KW-0496">Mitochondrion</keyword>
<dbReference type="GO" id="GO:0005741">
    <property type="term" value="C:mitochondrial outer membrane"/>
    <property type="evidence" value="ECO:0007669"/>
    <property type="project" value="TreeGrafter"/>
</dbReference>
<evidence type="ECO:0000256" key="5">
    <source>
        <dbReference type="ARBA" id="ARBA00023136"/>
    </source>
</evidence>
<comment type="subcellular location">
    <subcellularLocation>
        <location evidence="1">Mitochondrion membrane</location>
        <topology evidence="1">Multi-pass membrane protein</topology>
    </subcellularLocation>
</comment>
<feature type="transmembrane region" description="Helical" evidence="7">
    <location>
        <begin position="478"/>
        <end position="496"/>
    </location>
</feature>
<keyword evidence="6" id="KW-0175">Coiled coil</keyword>
<keyword evidence="5 7" id="KW-0472">Membrane</keyword>
<keyword evidence="3 7" id="KW-1133">Transmembrane helix</keyword>
<reference evidence="8" key="1">
    <citation type="submission" date="2020-05" db="EMBL/GenBank/DDBJ databases">
        <title>Mycena genomes resolve the evolution of fungal bioluminescence.</title>
        <authorList>
            <person name="Tsai I.J."/>
        </authorList>
    </citation>
    <scope>NUCLEOTIDE SEQUENCE</scope>
    <source>
        <strain evidence="8">171206Taipei</strain>
    </source>
</reference>
<dbReference type="RefSeq" id="XP_037222444.1">
    <property type="nucleotide sequence ID" value="XM_037362152.1"/>
</dbReference>
<evidence type="ECO:0000256" key="4">
    <source>
        <dbReference type="ARBA" id="ARBA00023128"/>
    </source>
</evidence>
<evidence type="ECO:0000313" key="8">
    <source>
        <dbReference type="EMBL" id="KAF7307425.1"/>
    </source>
</evidence>
<dbReference type="OrthoDB" id="413313at2759"/>
<organism evidence="8 9">
    <name type="scientific">Mycena indigotica</name>
    <dbReference type="NCBI Taxonomy" id="2126181"/>
    <lineage>
        <taxon>Eukaryota</taxon>
        <taxon>Fungi</taxon>
        <taxon>Dikarya</taxon>
        <taxon>Basidiomycota</taxon>
        <taxon>Agaricomycotina</taxon>
        <taxon>Agaricomycetes</taxon>
        <taxon>Agaricomycetidae</taxon>
        <taxon>Agaricales</taxon>
        <taxon>Marasmiineae</taxon>
        <taxon>Mycenaceae</taxon>
        <taxon>Mycena</taxon>
    </lineage>
</organism>
<sequence>MSRLRVDSSFARQFTRPLSESRLPTQDLSSLEASESSTEATETLRALLASLKAPVSQKAVDDALEYLATTSSSFAGDVLDDKLRAAVVDQVAVGLYARSLDEYLNEATEIEAEAEWWSNVERSTVNIVWFFLQTLPERITRVFRTILQTLREQQLPLQASSFSPASLLRLFPSTAFQPSALTRAFFPHLDDQQMLVSVVWTRPSSTTPRFIHSIWSALFLPLHLTREECKLKRRQLENLRDKRAEQLGRLAELRTLASTSDKFPSSRLKAVISNTPYSTENAEHIQDIALTLLPSHVADHHTQLGPLKRPSRLTLIWPKLVFYPPLLLFTVRSLYKSRASLAQLALDAKETLEGFIKNSLVDPLKEVLKTVRTGGEDGVIVRREGVMADLDSLERMALSLARDQLNYTSSQLEALSKQIRVGDLTPVLQLYEEDIKRPVKSALTGTLLRSLFIQVQKAKVDIDQALSGIDKLLKSQELTFAFVGLAPALVIVALATNSVSRMWRGASGHGRFGHSRQRAVVWSAMRRIERLLVSSKSTILGDHAIGMLLISVTRLRVYAETSLPAGSRLREGFLEDVRDLEDPAMRREEKLRVVERMWRCWGETLGWSLVASEGHLIL</sequence>
<keyword evidence="2 7" id="KW-0812">Transmembrane</keyword>
<dbReference type="EMBL" id="JACAZF010000004">
    <property type="protein sequence ID" value="KAF7307425.1"/>
    <property type="molecule type" value="Genomic_DNA"/>
</dbReference>
<gene>
    <name evidence="8" type="ORF">MIND_00536900</name>
</gene>
<proteinExistence type="predicted"/>
<evidence type="ECO:0000256" key="6">
    <source>
        <dbReference type="SAM" id="Coils"/>
    </source>
</evidence>
<dbReference type="GeneID" id="59344668"/>
<name>A0A8H6SYC9_9AGAR</name>
<keyword evidence="9" id="KW-1185">Reference proteome</keyword>
<evidence type="ECO:0000313" key="9">
    <source>
        <dbReference type="Proteomes" id="UP000636479"/>
    </source>
</evidence>
<evidence type="ECO:0000256" key="1">
    <source>
        <dbReference type="ARBA" id="ARBA00004225"/>
    </source>
</evidence>
<evidence type="ECO:0008006" key="10">
    <source>
        <dbReference type="Google" id="ProtNLM"/>
    </source>
</evidence>
<dbReference type="InterPro" id="IPR013946">
    <property type="entry name" value="NCA2-like"/>
</dbReference>
<evidence type="ECO:0000256" key="7">
    <source>
        <dbReference type="SAM" id="Phobius"/>
    </source>
</evidence>
<comment type="caution">
    <text evidence="8">The sequence shown here is derived from an EMBL/GenBank/DDBJ whole genome shotgun (WGS) entry which is preliminary data.</text>
</comment>
<dbReference type="PANTHER" id="PTHR28234:SF1">
    <property type="entry name" value="NUCLEAR CONTROL OF ATPASE PROTEIN 2"/>
    <property type="match status" value="1"/>
</dbReference>
<evidence type="ECO:0000256" key="3">
    <source>
        <dbReference type="ARBA" id="ARBA00022989"/>
    </source>
</evidence>
<accession>A0A8H6SYC9</accession>
<dbReference type="PANTHER" id="PTHR28234">
    <property type="entry name" value="NUCLEAR CONTROL OF ATPASE PROTEIN 2"/>
    <property type="match status" value="1"/>
</dbReference>
<protein>
    <recommendedName>
        <fullName evidence="10">NCA2-domain-containing protein</fullName>
    </recommendedName>
</protein>
<dbReference type="Proteomes" id="UP000636479">
    <property type="component" value="Unassembled WGS sequence"/>
</dbReference>
<feature type="coiled-coil region" evidence="6">
    <location>
        <begin position="222"/>
        <end position="256"/>
    </location>
</feature>
<dbReference type="Pfam" id="PF08637">
    <property type="entry name" value="NCA2"/>
    <property type="match status" value="1"/>
</dbReference>
<dbReference type="AlphaFoldDB" id="A0A8H6SYC9"/>